<dbReference type="AlphaFoldDB" id="A0A1J4U4M0"/>
<evidence type="ECO:0000313" key="2">
    <source>
        <dbReference type="Proteomes" id="UP000182465"/>
    </source>
</evidence>
<dbReference type="Gene3D" id="3.10.310.30">
    <property type="match status" value="1"/>
</dbReference>
<evidence type="ECO:0000313" key="1">
    <source>
        <dbReference type="EMBL" id="OIO18235.1"/>
    </source>
</evidence>
<comment type="caution">
    <text evidence="1">The sequence shown here is derived from an EMBL/GenBank/DDBJ whole genome shotgun (WGS) entry which is preliminary data.</text>
</comment>
<gene>
    <name evidence="1" type="ORF">AUJ29_00195</name>
</gene>
<dbReference type="InterPro" id="IPR051319">
    <property type="entry name" value="Oligoribo/pAp-PDE_c-di-AMP_PDE"/>
</dbReference>
<sequence length="378" mass="41981">MALDIHQQIRELIKKSKNILVTTSAKDPGDGVCSALAFLQMLEKMNKPADAVLSSTALKKLGFLPGSDKAKTAASSLKKFTISLDISNNKIHEFSYDIKDNKLNIFITPEKNDFTRENITCDTSGFKYDLIIVIGSPDFESLGNIYANNTDFFYSTAVINIDTDPANEYFGQINLVDLNAVSPAEIIFNLMRTIDIKLLDYNAATQLLAGIIIKTKSFKDSRTTPKSFAIAAELIKIGAARDVIISNLYGNKKLTTLNLWGRVLARLKQDSLYKMAWSMVSQTDFEKAGAREDDLQGVVEELLSSTPNIEIVLILYETTSGQIAAELHTSQNYNALELARAFDPLGIKSRADFFLETDKLLAAEEIAINQIRKRIKID</sequence>
<proteinExistence type="predicted"/>
<dbReference type="Gene3D" id="3.90.1640.10">
    <property type="entry name" value="inorganic pyrophosphatase (n-terminal core)"/>
    <property type="match status" value="1"/>
</dbReference>
<evidence type="ECO:0008006" key="3">
    <source>
        <dbReference type="Google" id="ProtNLM"/>
    </source>
</evidence>
<reference evidence="1 2" key="1">
    <citation type="journal article" date="2016" name="Environ. Microbiol.">
        <title>Genomic resolution of a cold subsurface aquifer community provides metabolic insights for novel microbes adapted to high CO concentrations.</title>
        <authorList>
            <person name="Probst A.J."/>
            <person name="Castelle C.J."/>
            <person name="Singh A."/>
            <person name="Brown C.T."/>
            <person name="Anantharaman K."/>
            <person name="Sharon I."/>
            <person name="Hug L.A."/>
            <person name="Burstein D."/>
            <person name="Emerson J.B."/>
            <person name="Thomas B.C."/>
            <person name="Banfield J.F."/>
        </authorList>
    </citation>
    <scope>NUCLEOTIDE SEQUENCE [LARGE SCALE GENOMIC DNA]</scope>
    <source>
        <strain evidence="1">CG1_02_38_13</strain>
    </source>
</reference>
<dbReference type="Proteomes" id="UP000182465">
    <property type="component" value="Unassembled WGS sequence"/>
</dbReference>
<dbReference type="SUPFAM" id="SSF64182">
    <property type="entry name" value="DHH phosphoesterases"/>
    <property type="match status" value="1"/>
</dbReference>
<dbReference type="PANTHER" id="PTHR47618">
    <property type="entry name" value="BIFUNCTIONAL OLIGORIBONUCLEASE AND PAP PHOSPHATASE NRNA"/>
    <property type="match status" value="1"/>
</dbReference>
<dbReference type="EMBL" id="MNVB01000007">
    <property type="protein sequence ID" value="OIO18235.1"/>
    <property type="molecule type" value="Genomic_DNA"/>
</dbReference>
<accession>A0A1J4U4M0</accession>
<dbReference type="PANTHER" id="PTHR47618:SF1">
    <property type="entry name" value="BIFUNCTIONAL OLIGORIBONUCLEASE AND PAP PHOSPHATASE NRNA"/>
    <property type="match status" value="1"/>
</dbReference>
<organism evidence="1 2">
    <name type="scientific">Candidatus Kuenenbacteria bacterium CG1_02_38_13</name>
    <dbReference type="NCBI Taxonomy" id="1805235"/>
    <lineage>
        <taxon>Bacteria</taxon>
        <taxon>Candidatus Kueneniibacteriota</taxon>
    </lineage>
</organism>
<dbReference type="InterPro" id="IPR038763">
    <property type="entry name" value="DHH_sf"/>
</dbReference>
<protein>
    <recommendedName>
        <fullName evidence="3">DDH domain-containing protein</fullName>
    </recommendedName>
</protein>
<name>A0A1J4U4M0_9BACT</name>